<dbReference type="InterPro" id="IPR019448">
    <property type="entry name" value="NT-C2"/>
</dbReference>
<dbReference type="EMBL" id="JAPFRF010000019">
    <property type="protein sequence ID" value="KAJ7307486.1"/>
    <property type="molecule type" value="Genomic_DNA"/>
</dbReference>
<feature type="compositionally biased region" description="Basic and acidic residues" evidence="1">
    <location>
        <begin position="529"/>
        <end position="545"/>
    </location>
</feature>
<feature type="domain" description="C2 NT-type" evidence="2">
    <location>
        <begin position="8"/>
        <end position="157"/>
    </location>
</feature>
<feature type="region of interest" description="Disordered" evidence="1">
    <location>
        <begin position="180"/>
        <end position="464"/>
    </location>
</feature>
<evidence type="ECO:0000313" key="4">
    <source>
        <dbReference type="Proteomes" id="UP001142489"/>
    </source>
</evidence>
<sequence length="545" mass="58393">MSSVWKRLQRVGKRAAKFHFVACYQELVVEGTKKWQPDKLIVVWTRRNRRVCSKAHSWQPGIKNPYRGTVVWMVPENVDIMVTLYRDPHMEEYEDKEWTFVIENESKGHRKVLASADVNLKRFASPTPTQVDLKLKMKPRSVKVVAATLQLTLSCVFLREGKATDEDMQSLASLMSVKPADIGNLDDFPDSDEEPSEDAAKQGVGQEERPPKDTSRDLNTLKEEEEDLSSQRATKAGSAPAAPSETTKKEAALEPPQQAAGGPDSGRQDLSGAPHLASSANTAPRAVSDAEGAGSVGCAGATGGWPGGETEDLSGGLGARDTIVAGASWASAQARAGEKDEEAPNQAGGLLEVTPGVEVRPTDVWTPREEKPVSAPRKKKSPFWPAAVPPGGSPVPLFSLEAPPAPKRRLEKVSAAPRPPSPAAEVAVPLGDGSCLPGIPSVAPRSATEENLEGQNPAEMPVSPSWPRGPVVVCLMEDPALVARHEPIFVTREAGPPSLPSDAAFSALSPVLGPSSVAQAFGRPRRAVSRAEQETRPPLRLLLDR</sequence>
<dbReference type="OrthoDB" id="5972258at2759"/>
<dbReference type="AlphaFoldDB" id="A0A9Q0XAD9"/>
<dbReference type="PANTHER" id="PTHR23167:SF42">
    <property type="entry name" value="EH DOMAIN-BINDING PROTEIN 1-LIKE PROTEIN 1"/>
    <property type="match status" value="1"/>
</dbReference>
<comment type="caution">
    <text evidence="3">The sequence shown here is derived from an EMBL/GenBank/DDBJ whole genome shotgun (WGS) entry which is preliminary data.</text>
</comment>
<protein>
    <recommendedName>
        <fullName evidence="2">C2 NT-type domain-containing protein</fullName>
    </recommendedName>
</protein>
<feature type="compositionally biased region" description="Basic and acidic residues" evidence="1">
    <location>
        <begin position="206"/>
        <end position="222"/>
    </location>
</feature>
<organism evidence="3 4">
    <name type="scientific">Phrynocephalus forsythii</name>
    <dbReference type="NCBI Taxonomy" id="171643"/>
    <lineage>
        <taxon>Eukaryota</taxon>
        <taxon>Metazoa</taxon>
        <taxon>Chordata</taxon>
        <taxon>Craniata</taxon>
        <taxon>Vertebrata</taxon>
        <taxon>Euteleostomi</taxon>
        <taxon>Lepidosauria</taxon>
        <taxon>Squamata</taxon>
        <taxon>Bifurcata</taxon>
        <taxon>Unidentata</taxon>
        <taxon>Episquamata</taxon>
        <taxon>Toxicofera</taxon>
        <taxon>Iguania</taxon>
        <taxon>Acrodonta</taxon>
        <taxon>Agamidae</taxon>
        <taxon>Agaminae</taxon>
        <taxon>Phrynocephalus</taxon>
    </lineage>
</organism>
<feature type="region of interest" description="Disordered" evidence="1">
    <location>
        <begin position="523"/>
        <end position="545"/>
    </location>
</feature>
<name>A0A9Q0XAD9_9SAUR</name>
<feature type="compositionally biased region" description="Low complexity" evidence="1">
    <location>
        <begin position="325"/>
        <end position="335"/>
    </location>
</feature>
<evidence type="ECO:0000313" key="3">
    <source>
        <dbReference type="EMBL" id="KAJ7307486.1"/>
    </source>
</evidence>
<dbReference type="PROSITE" id="PS51840">
    <property type="entry name" value="C2_NT"/>
    <property type="match status" value="1"/>
</dbReference>
<dbReference type="PANTHER" id="PTHR23167">
    <property type="entry name" value="CALPONIN HOMOLOGY DOMAIN-CONTAINING PROTEIN DDB_G0272472-RELATED"/>
    <property type="match status" value="1"/>
</dbReference>
<evidence type="ECO:0000256" key="1">
    <source>
        <dbReference type="SAM" id="MobiDB-lite"/>
    </source>
</evidence>
<keyword evidence="4" id="KW-1185">Reference proteome</keyword>
<reference evidence="3" key="1">
    <citation type="journal article" date="2023" name="DNA Res.">
        <title>Chromosome-level genome assembly of Phrynocephalus forsythii using third-generation DNA sequencing and Hi-C analysis.</title>
        <authorList>
            <person name="Qi Y."/>
            <person name="Zhao W."/>
            <person name="Zhao Y."/>
            <person name="Niu C."/>
            <person name="Cao S."/>
            <person name="Zhang Y."/>
        </authorList>
    </citation>
    <scope>NUCLEOTIDE SEQUENCE</scope>
    <source>
        <tissue evidence="3">Muscle</tissue>
    </source>
</reference>
<gene>
    <name evidence="3" type="ORF">JRQ81_009507</name>
</gene>
<accession>A0A9Q0XAD9</accession>
<dbReference type="Proteomes" id="UP001142489">
    <property type="component" value="Unassembled WGS sequence"/>
</dbReference>
<feature type="compositionally biased region" description="Gly residues" evidence="1">
    <location>
        <begin position="294"/>
        <end position="307"/>
    </location>
</feature>
<evidence type="ECO:0000259" key="2">
    <source>
        <dbReference type="PROSITE" id="PS51840"/>
    </source>
</evidence>
<proteinExistence type="predicted"/>
<dbReference type="InterPro" id="IPR050540">
    <property type="entry name" value="F-actin_Monoox_Mical"/>
</dbReference>
<dbReference type="Pfam" id="PF10358">
    <property type="entry name" value="NT-C2"/>
    <property type="match status" value="1"/>
</dbReference>
<feature type="compositionally biased region" description="Acidic residues" evidence="1">
    <location>
        <begin position="187"/>
        <end position="197"/>
    </location>
</feature>